<dbReference type="OrthoDB" id="3365224at2759"/>
<dbReference type="Proteomes" id="UP000005666">
    <property type="component" value="Chromosome 11"/>
</dbReference>
<accession>G8BZ77</accession>
<feature type="region of interest" description="Disordered" evidence="1">
    <location>
        <begin position="63"/>
        <end position="83"/>
    </location>
</feature>
<dbReference type="PROSITE" id="PS51840">
    <property type="entry name" value="C2_NT"/>
    <property type="match status" value="1"/>
</dbReference>
<dbReference type="eggNOG" id="ENOG502R9IN">
    <property type="taxonomic scope" value="Eukaryota"/>
</dbReference>
<evidence type="ECO:0000259" key="2">
    <source>
        <dbReference type="PROSITE" id="PS51840"/>
    </source>
</evidence>
<proteinExistence type="predicted"/>
<gene>
    <name evidence="3" type="primary">TPHA0K00710</name>
    <name evidence="3" type="ordered locus">TPHA_0K00710</name>
</gene>
<dbReference type="InterPro" id="IPR039931">
    <property type="entry name" value="EEIG1/2-like"/>
</dbReference>
<feature type="region of interest" description="Disordered" evidence="1">
    <location>
        <begin position="340"/>
        <end position="370"/>
    </location>
</feature>
<dbReference type="PANTHER" id="PTHR21456">
    <property type="entry name" value="FAMILY WITH SEQUENCE SIMILARITY 102"/>
    <property type="match status" value="1"/>
</dbReference>
<keyword evidence="4" id="KW-1185">Reference proteome</keyword>
<dbReference type="KEGG" id="tpf:TPHA_0K00710"/>
<dbReference type="PANTHER" id="PTHR21456:SF1">
    <property type="entry name" value="C2 NT-TYPE DOMAIN-CONTAINING PROTEIN"/>
    <property type="match status" value="1"/>
</dbReference>
<feature type="domain" description="C2 NT-type" evidence="2">
    <location>
        <begin position="4"/>
        <end position="278"/>
    </location>
</feature>
<dbReference type="RefSeq" id="XP_003687639.1">
    <property type="nucleotide sequence ID" value="XM_003687591.1"/>
</dbReference>
<dbReference type="OMA" id="SSGYCYV"/>
<evidence type="ECO:0000313" key="4">
    <source>
        <dbReference type="Proteomes" id="UP000005666"/>
    </source>
</evidence>
<dbReference type="AlphaFoldDB" id="G8BZ77"/>
<feature type="compositionally biased region" description="Low complexity" evidence="1">
    <location>
        <begin position="340"/>
        <end position="354"/>
    </location>
</feature>
<evidence type="ECO:0000313" key="3">
    <source>
        <dbReference type="EMBL" id="CCE65205.1"/>
    </source>
</evidence>
<feature type="compositionally biased region" description="Polar residues" evidence="1">
    <location>
        <begin position="68"/>
        <end position="77"/>
    </location>
</feature>
<name>G8BZ77_TETPH</name>
<dbReference type="EMBL" id="HE612866">
    <property type="protein sequence ID" value="CCE65205.1"/>
    <property type="molecule type" value="Genomic_DNA"/>
</dbReference>
<dbReference type="HOGENOM" id="CLU_036649_0_0_1"/>
<dbReference type="Pfam" id="PF10358">
    <property type="entry name" value="NT-C2"/>
    <property type="match status" value="2"/>
</dbReference>
<protein>
    <recommendedName>
        <fullName evidence="2">C2 NT-type domain-containing protein</fullName>
    </recommendedName>
</protein>
<sequence>MVLSSKGKERRPKFLLNFSVNELINIPQSSGRCYVKWHLKDGTGVTGHRFHPLEGLERSGVHELSAAGPSQGSQAKSRLSHEHSGFLHRTLSNSSASSITSPGSCASVSSGASKPSQLFLGTHASSHSRGETSKNVIEYNKVTWANTLQYPIQIKLSVDKHRNLSEKKLILKVMYESIEHSSHTDPRAVPGAIPTAKGVKHRSTEAKVALQKLNSRGARQHELSLGELTAHHTKLLLGTVEINVADYIREDEKFITNRFLLKDSKVNSLLSLSVQLKLIRGSYQEFNLPHVNFGSGQFPGIFHTSISDILEDSTELGSPTNSLFRNNILSQTQNIYSLQSQRSRSSASSLVSRPSHMRKINSNDDSLHTPMKKGNHFANGLPRGRNFDYHKYVDEETHEKENVVTQLYNRTFQIPWDLRPNEYNISECIEDIIGGGNGWAKNEEGVNFIDIQALLLTEDEIKYYGITKQDSNVSTSESEDAINQVEDDIDIDLNNSRVSRKELLEKQKQWTSISEGLYKNNTNPSLKNTTLDSYLDAPRDRITWRIRPIK</sequence>
<dbReference type="GeneID" id="11533377"/>
<organism evidence="3 4">
    <name type="scientific">Tetrapisispora phaffii (strain ATCC 24235 / CBS 4417 / NBRC 1672 / NRRL Y-8282 / UCD 70-5)</name>
    <name type="common">Yeast</name>
    <name type="synonym">Fabospora phaffii</name>
    <dbReference type="NCBI Taxonomy" id="1071381"/>
    <lineage>
        <taxon>Eukaryota</taxon>
        <taxon>Fungi</taxon>
        <taxon>Dikarya</taxon>
        <taxon>Ascomycota</taxon>
        <taxon>Saccharomycotina</taxon>
        <taxon>Saccharomycetes</taxon>
        <taxon>Saccharomycetales</taxon>
        <taxon>Saccharomycetaceae</taxon>
        <taxon>Tetrapisispora</taxon>
    </lineage>
</organism>
<evidence type="ECO:0000256" key="1">
    <source>
        <dbReference type="SAM" id="MobiDB-lite"/>
    </source>
</evidence>
<dbReference type="InterPro" id="IPR019448">
    <property type="entry name" value="NT-C2"/>
</dbReference>
<reference evidence="3 4" key="1">
    <citation type="journal article" date="2011" name="Proc. Natl. Acad. Sci. U.S.A.">
        <title>Evolutionary erosion of yeast sex chromosomes by mating-type switching accidents.</title>
        <authorList>
            <person name="Gordon J.L."/>
            <person name="Armisen D."/>
            <person name="Proux-Wera E."/>
            <person name="Oheigeartaigh S.S."/>
            <person name="Byrne K.P."/>
            <person name="Wolfe K.H."/>
        </authorList>
    </citation>
    <scope>NUCLEOTIDE SEQUENCE [LARGE SCALE GENOMIC DNA]</scope>
    <source>
        <strain evidence="4">ATCC 24235 / CBS 4417 / NBRC 1672 / NRRL Y-8282 / UCD 70-5</strain>
    </source>
</reference>